<keyword evidence="2" id="KW-0813">Transport</keyword>
<dbReference type="SMART" id="SM00382">
    <property type="entry name" value="AAA"/>
    <property type="match status" value="1"/>
</dbReference>
<evidence type="ECO:0000313" key="9">
    <source>
        <dbReference type="Proteomes" id="UP000648257"/>
    </source>
</evidence>
<keyword evidence="5" id="KW-0547">Nucleotide-binding</keyword>
<dbReference type="PROSITE" id="PS00211">
    <property type="entry name" value="ABC_TRANSPORTER_1"/>
    <property type="match status" value="1"/>
</dbReference>
<comment type="caution">
    <text evidence="8">The sequence shown here is derived from an EMBL/GenBank/DDBJ whole genome shotgun (WGS) entry which is preliminary data.</text>
</comment>
<keyword evidence="9" id="KW-1185">Reference proteome</keyword>
<evidence type="ECO:0000259" key="7">
    <source>
        <dbReference type="PROSITE" id="PS50893"/>
    </source>
</evidence>
<keyword evidence="3" id="KW-0536">Nodulation</keyword>
<evidence type="ECO:0000313" key="8">
    <source>
        <dbReference type="EMBL" id="MBC3808603.1"/>
    </source>
</evidence>
<evidence type="ECO:0000256" key="1">
    <source>
        <dbReference type="ARBA" id="ARBA00005417"/>
    </source>
</evidence>
<comment type="similarity">
    <text evidence="1">Belongs to the ABC transporter superfamily.</text>
</comment>
<evidence type="ECO:0000256" key="3">
    <source>
        <dbReference type="ARBA" id="ARBA00022458"/>
    </source>
</evidence>
<evidence type="ECO:0000256" key="4">
    <source>
        <dbReference type="ARBA" id="ARBA00022475"/>
    </source>
</evidence>
<proteinExistence type="inferred from homology"/>
<organism evidence="8 9">
    <name type="scientific">Undibacterium seohonense</name>
    <dbReference type="NCBI Taxonomy" id="1344950"/>
    <lineage>
        <taxon>Bacteria</taxon>
        <taxon>Pseudomonadati</taxon>
        <taxon>Pseudomonadota</taxon>
        <taxon>Betaproteobacteria</taxon>
        <taxon>Burkholderiales</taxon>
        <taxon>Oxalobacteraceae</taxon>
        <taxon>Undibacterium</taxon>
    </lineage>
</organism>
<keyword evidence="4" id="KW-1003">Cell membrane</keyword>
<protein>
    <submittedName>
        <fullName evidence="8">ATP-binding cassette domain-containing protein</fullName>
    </submittedName>
</protein>
<dbReference type="EMBL" id="JACOFW010000018">
    <property type="protein sequence ID" value="MBC3808603.1"/>
    <property type="molecule type" value="Genomic_DNA"/>
</dbReference>
<dbReference type="Gene3D" id="3.40.50.300">
    <property type="entry name" value="P-loop containing nucleotide triphosphate hydrolases"/>
    <property type="match status" value="1"/>
</dbReference>
<keyword evidence="6 8" id="KW-0067">ATP-binding</keyword>
<dbReference type="Proteomes" id="UP000648257">
    <property type="component" value="Unassembled WGS sequence"/>
</dbReference>
<dbReference type="RefSeq" id="WP_186923680.1">
    <property type="nucleotide sequence ID" value="NZ_JACOFW010000018.1"/>
</dbReference>
<dbReference type="PANTHER" id="PTHR42711">
    <property type="entry name" value="ABC TRANSPORTER ATP-BINDING PROTEIN"/>
    <property type="match status" value="1"/>
</dbReference>
<dbReference type="PROSITE" id="PS50893">
    <property type="entry name" value="ABC_TRANSPORTER_2"/>
    <property type="match status" value="1"/>
</dbReference>
<dbReference type="SUPFAM" id="SSF52540">
    <property type="entry name" value="P-loop containing nucleoside triphosphate hydrolases"/>
    <property type="match status" value="1"/>
</dbReference>
<dbReference type="InterPro" id="IPR017871">
    <property type="entry name" value="ABC_transporter-like_CS"/>
</dbReference>
<gene>
    <name evidence="8" type="ORF">H8K52_14755</name>
</gene>
<accession>A0ABR6X792</accession>
<evidence type="ECO:0000256" key="2">
    <source>
        <dbReference type="ARBA" id="ARBA00022448"/>
    </source>
</evidence>
<evidence type="ECO:0000256" key="5">
    <source>
        <dbReference type="ARBA" id="ARBA00022741"/>
    </source>
</evidence>
<dbReference type="InterPro" id="IPR050763">
    <property type="entry name" value="ABC_transporter_ATP-binding"/>
</dbReference>
<evidence type="ECO:0000256" key="6">
    <source>
        <dbReference type="ARBA" id="ARBA00022840"/>
    </source>
</evidence>
<dbReference type="PANTHER" id="PTHR42711:SF5">
    <property type="entry name" value="ABC TRANSPORTER ATP-BINDING PROTEIN NATA"/>
    <property type="match status" value="1"/>
</dbReference>
<dbReference type="Pfam" id="PF00005">
    <property type="entry name" value="ABC_tran"/>
    <property type="match status" value="1"/>
</dbReference>
<reference evidence="8 9" key="1">
    <citation type="submission" date="2020-08" db="EMBL/GenBank/DDBJ databases">
        <title>Novel species isolated from subtropical streams in China.</title>
        <authorList>
            <person name="Lu H."/>
        </authorList>
    </citation>
    <scope>NUCLEOTIDE SEQUENCE [LARGE SCALE GENOMIC DNA]</scope>
    <source>
        <strain evidence="8 9">KACC 16656</strain>
    </source>
</reference>
<sequence>MISIEVDRVEKTYSTVQAVQALSFKVEAGTIFALLGPNGAGKSSLIRMLVGLTMADAGEIRIFENGERIGKIPETSFAYLPEDRGLYPDKTVTDNLTYIGKLRGLSQTQISEQLAIWLPRFDLMDKVKDNLSKLSKGNQQKVQLISCLIHRPQLLILDEPFSGLDPINQEHVLSILNELKQSGTTIILSAHQMALVERLADGMLLLNKGQQVALGSLSEVIAQLSPEKYYQLNFAQAIAGDAIAACAAVKTVEITSSTQFIVQMHEGASVNQLLQQVMALGELLDFGRIQANLHELYLTAVQAHNAQHPLQGLSNKGDLT</sequence>
<dbReference type="InterPro" id="IPR003439">
    <property type="entry name" value="ABC_transporter-like_ATP-bd"/>
</dbReference>
<dbReference type="GO" id="GO:0005524">
    <property type="term" value="F:ATP binding"/>
    <property type="evidence" value="ECO:0007669"/>
    <property type="project" value="UniProtKB-KW"/>
</dbReference>
<feature type="domain" description="ABC transporter" evidence="7">
    <location>
        <begin position="4"/>
        <end position="233"/>
    </location>
</feature>
<keyword evidence="4" id="KW-0472">Membrane</keyword>
<dbReference type="InterPro" id="IPR027417">
    <property type="entry name" value="P-loop_NTPase"/>
</dbReference>
<dbReference type="InterPro" id="IPR003593">
    <property type="entry name" value="AAA+_ATPase"/>
</dbReference>
<name>A0ABR6X792_9BURK</name>